<dbReference type="InterPro" id="IPR024607">
    <property type="entry name" value="Sulfatase_CS"/>
</dbReference>
<proteinExistence type="inferred from homology"/>
<organism evidence="6 7">
    <name type="scientific">Maribacter arenosus</name>
    <dbReference type="NCBI Taxonomy" id="1854708"/>
    <lineage>
        <taxon>Bacteria</taxon>
        <taxon>Pseudomonadati</taxon>
        <taxon>Bacteroidota</taxon>
        <taxon>Flavobacteriia</taxon>
        <taxon>Flavobacteriales</taxon>
        <taxon>Flavobacteriaceae</taxon>
        <taxon>Maribacter</taxon>
    </lineage>
</organism>
<dbReference type="PROSITE" id="PS00149">
    <property type="entry name" value="SULFATASE_2"/>
    <property type="match status" value="1"/>
</dbReference>
<dbReference type="PANTHER" id="PTHR43108">
    <property type="entry name" value="N-ACETYLGLUCOSAMINE-6-SULFATASE FAMILY MEMBER"/>
    <property type="match status" value="1"/>
</dbReference>
<evidence type="ECO:0000256" key="1">
    <source>
        <dbReference type="ARBA" id="ARBA00008779"/>
    </source>
</evidence>
<reference evidence="6 7" key="1">
    <citation type="submission" date="2020-05" db="EMBL/GenBank/DDBJ databases">
        <title>The draft genome sequence of Maribacter arenosus CAU 1321.</title>
        <authorList>
            <person name="Mu L."/>
        </authorList>
    </citation>
    <scope>NUCLEOTIDE SEQUENCE [LARGE SCALE GENOMIC DNA]</scope>
    <source>
        <strain evidence="6 7">CAU 1321</strain>
    </source>
</reference>
<keyword evidence="7" id="KW-1185">Reference proteome</keyword>
<dbReference type="PROSITE" id="PS00523">
    <property type="entry name" value="SULFATASE_1"/>
    <property type="match status" value="1"/>
</dbReference>
<evidence type="ECO:0000313" key="7">
    <source>
        <dbReference type="Proteomes" id="UP000598350"/>
    </source>
</evidence>
<dbReference type="Gene3D" id="3.40.720.10">
    <property type="entry name" value="Alkaline Phosphatase, subunit A"/>
    <property type="match status" value="1"/>
</dbReference>
<dbReference type="CDD" id="cd16031">
    <property type="entry name" value="G6S_like"/>
    <property type="match status" value="1"/>
</dbReference>
<evidence type="ECO:0000256" key="4">
    <source>
        <dbReference type="ARBA" id="ARBA00023180"/>
    </source>
</evidence>
<comment type="similarity">
    <text evidence="1">Belongs to the sulfatase family.</text>
</comment>
<protein>
    <submittedName>
        <fullName evidence="6">Sulfatase</fullName>
    </submittedName>
</protein>
<keyword evidence="3" id="KW-0378">Hydrolase</keyword>
<gene>
    <name evidence="6" type="ORF">HPE63_01740</name>
</gene>
<dbReference type="Proteomes" id="UP000598350">
    <property type="component" value="Unassembled WGS sequence"/>
</dbReference>
<feature type="domain" description="Sulfatase N-terminal" evidence="5">
    <location>
        <begin position="35"/>
        <end position="394"/>
    </location>
</feature>
<dbReference type="PROSITE" id="PS51257">
    <property type="entry name" value="PROKAR_LIPOPROTEIN"/>
    <property type="match status" value="1"/>
</dbReference>
<sequence length="526" mass="61362">MVLVIERYVYCFLLLILVSGCTSKVNQKQDKKEPPNILFILSDDHTSQAWGIYGGILADYVQNKNIDRLANEGMVLNNAFCTNSICTPSRGSILTGQYSHINQVYTLSEPLPRDHPNIARTLSNSGYQTAVIGKWHLVGKPEGFDYYNVLPGQGRYWNPILKTEENWIDGHDSSTGQEYKGFSTDVITDLTIDHLNKRDKNKPFLMFCNFKATHEPFDYPERFKNLYMDVEIPEPESLLDFDQKNTGRTFHGQTLERLGMRWDEATQHPDKFWTDYPGLPYPLDGLDSIQKRKKIYQKLVKDFMRCGAAIDDNIGRLLDYLQEQGIAENTVVVYTADQGYFLGEHGFFDKRLIYEESLRMPFVIRYPKEIKGGQRLDDFILNIDFAALLADYAEIDKPVYIQGESFRENLMGATPKNWRKQMYYRYWLHHPDRPAHFGIRNERYKLALFYGQDLAMKGTSKETTQPAWEFYDLEKDPKEMHNAYNDQAYTSIINEMKLEILKEREKYGDTDEEYEVMQTILAKEFK</sequence>
<name>A0ABR7V946_9FLAO</name>
<evidence type="ECO:0000256" key="2">
    <source>
        <dbReference type="ARBA" id="ARBA00022729"/>
    </source>
</evidence>
<dbReference type="Pfam" id="PF00884">
    <property type="entry name" value="Sulfatase"/>
    <property type="match status" value="1"/>
</dbReference>
<dbReference type="RefSeq" id="WP_188312503.1">
    <property type="nucleotide sequence ID" value="NZ_JABTCG010000001.1"/>
</dbReference>
<dbReference type="EMBL" id="JABTCG010000001">
    <property type="protein sequence ID" value="MBD0849375.1"/>
    <property type="molecule type" value="Genomic_DNA"/>
</dbReference>
<keyword evidence="2" id="KW-0732">Signal</keyword>
<dbReference type="SUPFAM" id="SSF53649">
    <property type="entry name" value="Alkaline phosphatase-like"/>
    <property type="match status" value="1"/>
</dbReference>
<accession>A0ABR7V946</accession>
<dbReference type="InterPro" id="IPR017850">
    <property type="entry name" value="Alkaline_phosphatase_core_sf"/>
</dbReference>
<dbReference type="PANTHER" id="PTHR43108:SF6">
    <property type="entry name" value="N-SULPHOGLUCOSAMINE SULPHOHYDROLASE"/>
    <property type="match status" value="1"/>
</dbReference>
<evidence type="ECO:0000313" key="6">
    <source>
        <dbReference type="EMBL" id="MBD0849375.1"/>
    </source>
</evidence>
<evidence type="ECO:0000259" key="5">
    <source>
        <dbReference type="Pfam" id="PF00884"/>
    </source>
</evidence>
<dbReference type="InterPro" id="IPR000917">
    <property type="entry name" value="Sulfatase_N"/>
</dbReference>
<keyword evidence="4" id="KW-0325">Glycoprotein</keyword>
<evidence type="ECO:0000256" key="3">
    <source>
        <dbReference type="ARBA" id="ARBA00022801"/>
    </source>
</evidence>
<comment type="caution">
    <text evidence="6">The sequence shown here is derived from an EMBL/GenBank/DDBJ whole genome shotgun (WGS) entry which is preliminary data.</text>
</comment>